<evidence type="ECO:0000313" key="3">
    <source>
        <dbReference type="Proteomes" id="UP001370100"/>
    </source>
</evidence>
<name>A0ABU8N8R6_9PSEU</name>
<protein>
    <recommendedName>
        <fullName evidence="4">PE family protein</fullName>
    </recommendedName>
</protein>
<organism evidence="2 3">
    <name type="scientific">Actinomycetospora aeridis</name>
    <dbReference type="NCBI Taxonomy" id="3129231"/>
    <lineage>
        <taxon>Bacteria</taxon>
        <taxon>Bacillati</taxon>
        <taxon>Actinomycetota</taxon>
        <taxon>Actinomycetes</taxon>
        <taxon>Pseudonocardiales</taxon>
        <taxon>Pseudonocardiaceae</taxon>
        <taxon>Actinomycetospora</taxon>
    </lineage>
</organism>
<dbReference type="EMBL" id="JBBEGL010000005">
    <property type="protein sequence ID" value="MEJ2888799.1"/>
    <property type="molecule type" value="Genomic_DNA"/>
</dbReference>
<dbReference type="Proteomes" id="UP001370100">
    <property type="component" value="Unassembled WGS sequence"/>
</dbReference>
<keyword evidence="1" id="KW-0175">Coiled coil</keyword>
<evidence type="ECO:0008006" key="4">
    <source>
        <dbReference type="Google" id="ProtNLM"/>
    </source>
</evidence>
<reference evidence="2 3" key="1">
    <citation type="submission" date="2024-03" db="EMBL/GenBank/DDBJ databases">
        <title>Actinomycetospora sp. OC33-EN06, a novel actinomycete isolated from wild orchid (Aerides multiflora).</title>
        <authorList>
            <person name="Suriyachadkun C."/>
        </authorList>
    </citation>
    <scope>NUCLEOTIDE SEQUENCE [LARGE SCALE GENOMIC DNA]</scope>
    <source>
        <strain evidence="2 3">OC33-EN06</strain>
    </source>
</reference>
<comment type="caution">
    <text evidence="2">The sequence shown here is derived from an EMBL/GenBank/DDBJ whole genome shotgun (WGS) entry which is preliminary data.</text>
</comment>
<keyword evidence="3" id="KW-1185">Reference proteome</keyword>
<gene>
    <name evidence="2" type="ORF">WCD41_20235</name>
</gene>
<evidence type="ECO:0000313" key="2">
    <source>
        <dbReference type="EMBL" id="MEJ2888799.1"/>
    </source>
</evidence>
<proteinExistence type="predicted"/>
<feature type="coiled-coil region" evidence="1">
    <location>
        <begin position="19"/>
        <end position="46"/>
    </location>
</feature>
<accession>A0ABU8N8R6</accession>
<sequence>MTQPVPVGGGRFEVDMSRAPEAIRELESARSELEAIRDEVAGLGRIVPPTRDQVTIDAAQVLSARAVGGPNSMIDAVASGIDEINRLIDALRAGFAEYERGDDDIGAALRRAP</sequence>
<dbReference type="RefSeq" id="WP_337715683.1">
    <property type="nucleotide sequence ID" value="NZ_JBBEGL010000005.1"/>
</dbReference>
<evidence type="ECO:0000256" key="1">
    <source>
        <dbReference type="SAM" id="Coils"/>
    </source>
</evidence>